<name>A0A0F9KSR4_9ZZZZ</name>
<dbReference type="SUPFAM" id="SSF69572">
    <property type="entry name" value="Activating enzymes of the ubiquitin-like proteins"/>
    <property type="match status" value="1"/>
</dbReference>
<protein>
    <recommendedName>
        <fullName evidence="1">THIF-type NAD/FAD binding fold domain-containing protein</fullName>
    </recommendedName>
</protein>
<evidence type="ECO:0000259" key="1">
    <source>
        <dbReference type="Pfam" id="PF00899"/>
    </source>
</evidence>
<dbReference type="GO" id="GO:0008641">
    <property type="term" value="F:ubiquitin-like modifier activating enzyme activity"/>
    <property type="evidence" value="ECO:0007669"/>
    <property type="project" value="InterPro"/>
</dbReference>
<dbReference type="AlphaFoldDB" id="A0A0F9KSR4"/>
<reference evidence="2" key="1">
    <citation type="journal article" date="2015" name="Nature">
        <title>Complex archaea that bridge the gap between prokaryotes and eukaryotes.</title>
        <authorList>
            <person name="Spang A."/>
            <person name="Saw J.H."/>
            <person name="Jorgensen S.L."/>
            <person name="Zaremba-Niedzwiedzka K."/>
            <person name="Martijn J."/>
            <person name="Lind A.E."/>
            <person name="van Eijk R."/>
            <person name="Schleper C."/>
            <person name="Guy L."/>
            <person name="Ettema T.J."/>
        </authorList>
    </citation>
    <scope>NUCLEOTIDE SEQUENCE</scope>
</reference>
<dbReference type="InterPro" id="IPR000594">
    <property type="entry name" value="ThiF_NAD_FAD-bd"/>
</dbReference>
<sequence>MEITIKRRGERFIQNNRIGKNKPQSFTRNLDNFTTITSEEKIEIFEENIQNLKIEVILQDISSDSEIYENNILISNVILNLLNRILTKIRYRGDLEVLKKYFPNSFLESIQSKEFTDDPNLSIIIGNSTEVVENPLYVSSNGWSIFLSRKEPCPWKTFEKNPLSAIYVSGIAVGEVFKMLVEDFDSVEIRDEFIYDFITHGKGNQPVKKPTLPTFLGLDLTMIGCGSVGQAIVFALNQFDLRGKITLIDPDFIDESNKQRYPLAFNENVGMKKVLYLSKYLMDHSNNLLTILEYISPYEVAISINESLFKMKEVFISVDNVRTRTNVQAALPRKIWNAWTDTHANTLRYGIGKHNFIDDYQCLACVYYPQGKSPTQMELNTALLGLNEEELNSRIQQNDPIKEEDFQFIFKNYILRPDQKQRLINLIGQPFNNIFHGECGVFNLRLGEKHERTTATHIPMLVGTYLVIQYILHQLEIEEGELIQSIADFNAFTYPSEECLIKKKRNPNCICGNPIYQEVFKNKWM</sequence>
<comment type="caution">
    <text evidence="2">The sequence shown here is derived from an EMBL/GenBank/DDBJ whole genome shotgun (WGS) entry which is preliminary data.</text>
</comment>
<dbReference type="Gene3D" id="3.40.50.720">
    <property type="entry name" value="NAD(P)-binding Rossmann-like Domain"/>
    <property type="match status" value="1"/>
</dbReference>
<dbReference type="EMBL" id="LAZR01007434">
    <property type="protein sequence ID" value="KKM85299.1"/>
    <property type="molecule type" value="Genomic_DNA"/>
</dbReference>
<dbReference type="Pfam" id="PF00899">
    <property type="entry name" value="ThiF"/>
    <property type="match status" value="1"/>
</dbReference>
<proteinExistence type="predicted"/>
<dbReference type="InterPro" id="IPR035985">
    <property type="entry name" value="Ubiquitin-activating_enz"/>
</dbReference>
<accession>A0A0F9KSR4</accession>
<organism evidence="2">
    <name type="scientific">marine sediment metagenome</name>
    <dbReference type="NCBI Taxonomy" id="412755"/>
    <lineage>
        <taxon>unclassified sequences</taxon>
        <taxon>metagenomes</taxon>
        <taxon>ecological metagenomes</taxon>
    </lineage>
</organism>
<evidence type="ECO:0000313" key="2">
    <source>
        <dbReference type="EMBL" id="KKM85299.1"/>
    </source>
</evidence>
<feature type="domain" description="THIF-type NAD/FAD binding fold" evidence="1">
    <location>
        <begin position="221"/>
        <end position="509"/>
    </location>
</feature>
<gene>
    <name evidence="2" type="ORF">LCGC14_1290420</name>
</gene>